<reference evidence="13 14" key="1">
    <citation type="journal article" date="2008" name="Genome Biol.">
        <title>A genomic analysis of the archaeal system Ignicoccus hospitalis-Nanoarchaeum equitans.</title>
        <authorList>
            <person name="Podar M."/>
            <person name="Anderson I."/>
            <person name="Makarova K.S."/>
            <person name="Elkins J.G."/>
            <person name="Ivanova N."/>
            <person name="Wall M.A."/>
            <person name="Lykidis A."/>
            <person name="Mavromatis K."/>
            <person name="Sun H."/>
            <person name="Hudson M.E."/>
            <person name="Chen W."/>
            <person name="Deciu C."/>
            <person name="Hutchison D."/>
            <person name="Eads J.R."/>
            <person name="Anderson A."/>
            <person name="Fernandes F."/>
            <person name="Szeto E."/>
            <person name="Lapidus A."/>
            <person name="Kyrpides N.C."/>
            <person name="Saier M.H.Jr."/>
            <person name="Richardson P.M."/>
            <person name="Rachel R."/>
            <person name="Huber H."/>
            <person name="Eisen J.A."/>
            <person name="Koonin E.V."/>
            <person name="Keller M."/>
            <person name="Stetter K.O."/>
        </authorList>
    </citation>
    <scope>NUCLEOTIDE SEQUENCE [LARGE SCALE GENOMIC DNA]</scope>
    <source>
        <strain evidence="14">KIN4/I / DSM 18386 / JCM 14125</strain>
    </source>
</reference>
<keyword evidence="8" id="KW-0067">ATP-binding</keyword>
<comment type="similarity">
    <text evidence="2">Belongs to the class-II aminoacyl-tRNA synthetase family. Phe-tRNA synthetase alpha subunit type 2 subfamily.</text>
</comment>
<evidence type="ECO:0000256" key="11">
    <source>
        <dbReference type="ARBA" id="ARBA00023146"/>
    </source>
</evidence>
<dbReference type="PROSITE" id="PS50862">
    <property type="entry name" value="AA_TRNA_LIGASE_II"/>
    <property type="match status" value="1"/>
</dbReference>
<dbReference type="OrthoDB" id="372178at2157"/>
<comment type="subcellular location">
    <subcellularLocation>
        <location evidence="1">Cytoplasm</location>
    </subcellularLocation>
</comment>
<dbReference type="KEGG" id="iho:Igni_1227"/>
<evidence type="ECO:0000256" key="4">
    <source>
        <dbReference type="ARBA" id="ARBA00022490"/>
    </source>
</evidence>
<keyword evidence="4" id="KW-0963">Cytoplasm</keyword>
<dbReference type="PANTHER" id="PTHR11538">
    <property type="entry name" value="PHENYLALANYL-TRNA SYNTHETASE"/>
    <property type="match status" value="1"/>
</dbReference>
<organism evidence="13 14">
    <name type="scientific">Ignicoccus hospitalis (strain KIN4/I / DSM 18386 / JCM 14125)</name>
    <dbReference type="NCBI Taxonomy" id="453591"/>
    <lineage>
        <taxon>Archaea</taxon>
        <taxon>Thermoproteota</taxon>
        <taxon>Thermoprotei</taxon>
        <taxon>Desulfurococcales</taxon>
        <taxon>Desulfurococcaceae</taxon>
        <taxon>Ignicoccus</taxon>
    </lineage>
</organism>
<dbReference type="PANTHER" id="PTHR11538:SF40">
    <property type="entry name" value="PHENYLALANINE--TRNA LIGASE ALPHA SUBUNIT"/>
    <property type="match status" value="1"/>
</dbReference>
<keyword evidence="10" id="KW-0648">Protein biosynthesis</keyword>
<dbReference type="CDD" id="cd00496">
    <property type="entry name" value="PheRS_alpha_core"/>
    <property type="match status" value="1"/>
</dbReference>
<dbReference type="GO" id="GO:0005524">
    <property type="term" value="F:ATP binding"/>
    <property type="evidence" value="ECO:0007669"/>
    <property type="project" value="UniProtKB-KW"/>
</dbReference>
<dbReference type="GO" id="GO:0004826">
    <property type="term" value="F:phenylalanine-tRNA ligase activity"/>
    <property type="evidence" value="ECO:0007669"/>
    <property type="project" value="UniProtKB-EC"/>
</dbReference>
<dbReference type="NCBIfam" id="NF003210">
    <property type="entry name" value="PRK04172.1"/>
    <property type="match status" value="1"/>
</dbReference>
<dbReference type="InterPro" id="IPR004529">
    <property type="entry name" value="Phe-tRNA-synth_IIc_asu"/>
</dbReference>
<evidence type="ECO:0000259" key="12">
    <source>
        <dbReference type="PROSITE" id="PS50862"/>
    </source>
</evidence>
<keyword evidence="6" id="KW-0479">Metal-binding</keyword>
<dbReference type="InterPro" id="IPR006195">
    <property type="entry name" value="aa-tRNA-synth_II"/>
</dbReference>
<evidence type="ECO:0000256" key="5">
    <source>
        <dbReference type="ARBA" id="ARBA00022598"/>
    </source>
</evidence>
<dbReference type="STRING" id="453591.Igni_1227"/>
<dbReference type="Gene3D" id="3.30.930.10">
    <property type="entry name" value="Bira Bifunctional Protein, Domain 2"/>
    <property type="match status" value="1"/>
</dbReference>
<dbReference type="AlphaFoldDB" id="A8ABV1"/>
<evidence type="ECO:0000256" key="1">
    <source>
        <dbReference type="ARBA" id="ARBA00004496"/>
    </source>
</evidence>
<dbReference type="InterPro" id="IPR036388">
    <property type="entry name" value="WH-like_DNA-bd_sf"/>
</dbReference>
<dbReference type="Pfam" id="PF01409">
    <property type="entry name" value="tRNA-synt_2d"/>
    <property type="match status" value="1"/>
</dbReference>
<dbReference type="EC" id="6.1.1.20" evidence="3"/>
<keyword evidence="11 13" id="KW-0030">Aminoacyl-tRNA synthetase</keyword>
<keyword evidence="7" id="KW-0547">Nucleotide-binding</keyword>
<dbReference type="InterPro" id="IPR002319">
    <property type="entry name" value="Phenylalanyl-tRNA_Synthase"/>
</dbReference>
<evidence type="ECO:0000256" key="3">
    <source>
        <dbReference type="ARBA" id="ARBA00012814"/>
    </source>
</evidence>
<proteinExistence type="inferred from homology"/>
<dbReference type="eggNOG" id="arCOG00410">
    <property type="taxonomic scope" value="Archaea"/>
</dbReference>
<dbReference type="EMBL" id="CP000816">
    <property type="protein sequence ID" value="ABU82403.1"/>
    <property type="molecule type" value="Genomic_DNA"/>
</dbReference>
<evidence type="ECO:0000256" key="2">
    <source>
        <dbReference type="ARBA" id="ARBA00006703"/>
    </source>
</evidence>
<evidence type="ECO:0000256" key="8">
    <source>
        <dbReference type="ARBA" id="ARBA00022840"/>
    </source>
</evidence>
<name>A8ABV1_IGNH4</name>
<dbReference type="Gene3D" id="1.10.10.10">
    <property type="entry name" value="Winged helix-like DNA-binding domain superfamily/Winged helix DNA-binding domain"/>
    <property type="match status" value="1"/>
</dbReference>
<gene>
    <name evidence="13" type="ordered locus">Igni_1227</name>
</gene>
<keyword evidence="9" id="KW-0460">Magnesium</keyword>
<protein>
    <recommendedName>
        <fullName evidence="3">phenylalanine--tRNA ligase</fullName>
        <ecNumber evidence="3">6.1.1.20</ecNumber>
    </recommendedName>
</protein>
<evidence type="ECO:0000256" key="10">
    <source>
        <dbReference type="ARBA" id="ARBA00022917"/>
    </source>
</evidence>
<sequence>MIRVPEEQYRLLVSLSKDGEDLETVAKKLGKRKEELMRPLAELEKKGLVEVERVEVETFELNEKGKKYLSERLPEEKLLEMGECVELSELKSKLGPEAGVAIGLAKRLGGEIREGKLCYDANVLKEYASRVRRCLEEGSPCEELRKRGFLRKVKVKKIIIKPSELALKALERGELVPSKTVTALTRKDLIEGTWKDAEFKKFDLSVEFPARLPKRRHPLLEFHEYVKEVLVSMGFEEVVGDYVTNAFWNFDVLLVPQFHPARSETDVFYASGARVPPPPEGLLEEVAEVHREMWGYWRAEVALKVLLRTHTTVVSAQTMYSRGGGEYRAFSLDRVFRSETLDPTHSMEFHQLEGIIVGKEVSFKHLLGFFKEFAKKLGLGEVKFKPAYFPFTEPSVEGFVKHPELGWVEVFPGGMFRPEMLKPLGLGDFSVAAWGIGIDRLAMLALGLSDIRDLYSNDLIKLRKVKPIKGLWSGKALF</sequence>
<evidence type="ECO:0000256" key="7">
    <source>
        <dbReference type="ARBA" id="ARBA00022741"/>
    </source>
</evidence>
<evidence type="ECO:0000256" key="9">
    <source>
        <dbReference type="ARBA" id="ARBA00022842"/>
    </source>
</evidence>
<evidence type="ECO:0000256" key="6">
    <source>
        <dbReference type="ARBA" id="ARBA00022723"/>
    </source>
</evidence>
<accession>A8ABV1</accession>
<keyword evidence="5" id="KW-0436">Ligase</keyword>
<dbReference type="NCBIfam" id="TIGR00468">
    <property type="entry name" value="pheS"/>
    <property type="match status" value="1"/>
</dbReference>
<dbReference type="SUPFAM" id="SSF55681">
    <property type="entry name" value="Class II aaRS and biotin synthetases"/>
    <property type="match status" value="1"/>
</dbReference>
<dbReference type="HOGENOM" id="CLU_025086_2_2_2"/>
<feature type="domain" description="Aminoacyl-transfer RNA synthetases class-II family profile" evidence="12">
    <location>
        <begin position="226"/>
        <end position="467"/>
    </location>
</feature>
<dbReference type="GO" id="GO:0005737">
    <property type="term" value="C:cytoplasm"/>
    <property type="evidence" value="ECO:0007669"/>
    <property type="project" value="UniProtKB-SubCell"/>
</dbReference>
<dbReference type="PhylomeDB" id="A8ABV1"/>
<dbReference type="Proteomes" id="UP000000262">
    <property type="component" value="Chromosome"/>
</dbReference>
<keyword evidence="14" id="KW-1185">Reference proteome</keyword>
<evidence type="ECO:0000313" key="13">
    <source>
        <dbReference type="EMBL" id="ABU82403.1"/>
    </source>
</evidence>
<dbReference type="GO" id="GO:0006432">
    <property type="term" value="P:phenylalanyl-tRNA aminoacylation"/>
    <property type="evidence" value="ECO:0007669"/>
    <property type="project" value="InterPro"/>
</dbReference>
<evidence type="ECO:0000313" key="14">
    <source>
        <dbReference type="Proteomes" id="UP000000262"/>
    </source>
</evidence>
<dbReference type="GO" id="GO:0046872">
    <property type="term" value="F:metal ion binding"/>
    <property type="evidence" value="ECO:0007669"/>
    <property type="project" value="UniProtKB-KW"/>
</dbReference>
<dbReference type="InterPro" id="IPR045864">
    <property type="entry name" value="aa-tRNA-synth_II/BPL/LPL"/>
</dbReference>
<dbReference type="GO" id="GO:0000049">
    <property type="term" value="F:tRNA binding"/>
    <property type="evidence" value="ECO:0007669"/>
    <property type="project" value="InterPro"/>
</dbReference>